<dbReference type="Pfam" id="PF09004">
    <property type="entry name" value="ALKBH8_N"/>
    <property type="match status" value="1"/>
</dbReference>
<sequence>MGQLGIKTTLCNLLLDFLSERLQSVLAGSNISKTVMLSTGAPQGCMLSPLHFTLLTQDCVPSYNTNHIIKFVDNTTVVGLITNNNKVACRCEVSQLVQWCKDNNFFLNIEKTKEMVIDFRRGPPLYPPLTINSAAVERVSSTMFLGVHISEDLTWTTNTTQLDRKSQTWLYFLHKLK</sequence>
<dbReference type="GO" id="GO:0008168">
    <property type="term" value="F:methyltransferase activity"/>
    <property type="evidence" value="ECO:0007669"/>
    <property type="project" value="InterPro"/>
</dbReference>
<proteinExistence type="predicted"/>
<accession>A0A5C6MHK5</accession>
<dbReference type="AlphaFoldDB" id="A0A5C6MHK5"/>
<evidence type="ECO:0000259" key="1">
    <source>
        <dbReference type="PROSITE" id="PS50878"/>
    </source>
</evidence>
<evidence type="ECO:0000313" key="2">
    <source>
        <dbReference type="EMBL" id="TWW54373.1"/>
    </source>
</evidence>
<organism evidence="2 3">
    <name type="scientific">Takifugu flavidus</name>
    <name type="common">sansaifugu</name>
    <dbReference type="NCBI Taxonomy" id="433684"/>
    <lineage>
        <taxon>Eukaryota</taxon>
        <taxon>Metazoa</taxon>
        <taxon>Chordata</taxon>
        <taxon>Craniata</taxon>
        <taxon>Vertebrata</taxon>
        <taxon>Euteleostomi</taxon>
        <taxon>Actinopterygii</taxon>
        <taxon>Neopterygii</taxon>
        <taxon>Teleostei</taxon>
        <taxon>Neoteleostei</taxon>
        <taxon>Acanthomorphata</taxon>
        <taxon>Eupercaria</taxon>
        <taxon>Tetraodontiformes</taxon>
        <taxon>Tetradontoidea</taxon>
        <taxon>Tetraodontidae</taxon>
        <taxon>Takifugu</taxon>
    </lineage>
</organism>
<evidence type="ECO:0000313" key="3">
    <source>
        <dbReference type="Proteomes" id="UP000324091"/>
    </source>
</evidence>
<name>A0A5C6MHK5_9TELE</name>
<dbReference type="InterPro" id="IPR015095">
    <property type="entry name" value="AlkB_hom8_N"/>
</dbReference>
<dbReference type="Proteomes" id="UP000324091">
    <property type="component" value="Unassembled WGS sequence"/>
</dbReference>
<dbReference type="GO" id="GO:0016706">
    <property type="term" value="F:2-oxoglutarate-dependent dioxygenase activity"/>
    <property type="evidence" value="ECO:0007669"/>
    <property type="project" value="InterPro"/>
</dbReference>
<feature type="domain" description="Reverse transcriptase" evidence="1">
    <location>
        <begin position="1"/>
        <end position="149"/>
    </location>
</feature>
<protein>
    <recommendedName>
        <fullName evidence="1">Reverse transcriptase domain-containing protein</fullName>
    </recommendedName>
</protein>
<dbReference type="PROSITE" id="PS50878">
    <property type="entry name" value="RT_POL"/>
    <property type="match status" value="1"/>
</dbReference>
<dbReference type="Pfam" id="PF00078">
    <property type="entry name" value="RVT_1"/>
    <property type="match status" value="1"/>
</dbReference>
<dbReference type="InterPro" id="IPR000477">
    <property type="entry name" value="RT_dom"/>
</dbReference>
<gene>
    <name evidence="2" type="ORF">D4764_0016270</name>
</gene>
<dbReference type="EMBL" id="RHFK02000259">
    <property type="protein sequence ID" value="TWW54373.1"/>
    <property type="molecule type" value="Genomic_DNA"/>
</dbReference>
<dbReference type="SUPFAM" id="SSF56672">
    <property type="entry name" value="DNA/RNA polymerases"/>
    <property type="match status" value="1"/>
</dbReference>
<dbReference type="InterPro" id="IPR043502">
    <property type="entry name" value="DNA/RNA_pol_sf"/>
</dbReference>
<keyword evidence="3" id="KW-1185">Reference proteome</keyword>
<reference evidence="2 3" key="1">
    <citation type="submission" date="2019-04" db="EMBL/GenBank/DDBJ databases">
        <title>Chromosome genome assembly for Takifugu flavidus.</title>
        <authorList>
            <person name="Xiao S."/>
        </authorList>
    </citation>
    <scope>NUCLEOTIDE SEQUENCE [LARGE SCALE GENOMIC DNA]</scope>
    <source>
        <strain evidence="2">HTHZ2018</strain>
        <tissue evidence="2">Muscle</tissue>
    </source>
</reference>
<comment type="caution">
    <text evidence="2">The sequence shown here is derived from an EMBL/GenBank/DDBJ whole genome shotgun (WGS) entry which is preliminary data.</text>
</comment>
<dbReference type="PANTHER" id="PTHR33332">
    <property type="entry name" value="REVERSE TRANSCRIPTASE DOMAIN-CONTAINING PROTEIN"/>
    <property type="match status" value="1"/>
</dbReference>